<dbReference type="RefSeq" id="WP_223598071.1">
    <property type="nucleotide sequence ID" value="NZ_KT148595.1"/>
</dbReference>
<reference evidence="7" key="1">
    <citation type="journal article" date="2015" name="J. Antimicrob. Chemother.">
        <title>Lateral dissemination and inter-patient transmission of blaKPC-3: role of a conjugative plasmid in spreading carbapenem resistance.</title>
        <authorList>
            <person name="Tijet N."/>
            <person name="Muller M.P."/>
            <person name="Matukas L.M."/>
            <person name="Khan A."/>
            <person name="Patel S.N."/>
            <person name="Melano R.G."/>
        </authorList>
    </citation>
    <scope>NUCLEOTIDE SEQUENCE</scope>
    <source>
        <strain evidence="7">GN1006</strain>
        <plasmid evidence="7">pKPC-SMH</plasmid>
    </source>
</reference>
<proteinExistence type="inferred from homology"/>
<keyword evidence="4" id="KW-0238">DNA-binding</keyword>
<dbReference type="AlphaFoldDB" id="A0A0R8CGT1"/>
<dbReference type="Pfam" id="PF00816">
    <property type="entry name" value="Histone_HNS"/>
    <property type="match status" value="2"/>
</dbReference>
<evidence type="ECO:0000256" key="5">
    <source>
        <dbReference type="SAM" id="MobiDB-lite"/>
    </source>
</evidence>
<dbReference type="GO" id="GO:0005829">
    <property type="term" value="C:cytosol"/>
    <property type="evidence" value="ECO:0007669"/>
    <property type="project" value="TreeGrafter"/>
</dbReference>
<evidence type="ECO:0000259" key="6">
    <source>
        <dbReference type="SMART" id="SM00528"/>
    </source>
</evidence>
<name>A0A0R8CGT1_KLEPN</name>
<organism evidence="7">
    <name type="scientific">Klebsiella pneumoniae subsp. pneumoniae</name>
    <dbReference type="NCBI Taxonomy" id="72407"/>
    <lineage>
        <taxon>Bacteria</taxon>
        <taxon>Pseudomonadati</taxon>
        <taxon>Pseudomonadota</taxon>
        <taxon>Gammaproteobacteria</taxon>
        <taxon>Enterobacterales</taxon>
        <taxon>Enterobacteriaceae</taxon>
        <taxon>Klebsiella/Raoultella group</taxon>
        <taxon>Klebsiella</taxon>
        <taxon>Klebsiella pneumoniae complex</taxon>
    </lineage>
</organism>
<dbReference type="GO" id="GO:0032993">
    <property type="term" value="C:protein-DNA complex"/>
    <property type="evidence" value="ECO:0007669"/>
    <property type="project" value="TreeGrafter"/>
</dbReference>
<dbReference type="InterPro" id="IPR037150">
    <property type="entry name" value="H-NS_C_dom_sf"/>
</dbReference>
<feature type="domain" description="DNA-binding protein H-NS-like C-terminal" evidence="6">
    <location>
        <begin position="68"/>
        <end position="113"/>
    </location>
</feature>
<dbReference type="SMART" id="SM00528">
    <property type="entry name" value="HNS"/>
    <property type="match status" value="2"/>
</dbReference>
<comment type="subcellular location">
    <subcellularLocation>
        <location evidence="1">Cytoplasm</location>
        <location evidence="1">Nucleoid</location>
    </subcellularLocation>
</comment>
<evidence type="ECO:0000256" key="4">
    <source>
        <dbReference type="ARBA" id="ARBA00023125"/>
    </source>
</evidence>
<dbReference type="GO" id="GO:0003680">
    <property type="term" value="F:minor groove of adenine-thymine-rich DNA binding"/>
    <property type="evidence" value="ECO:0007669"/>
    <property type="project" value="TreeGrafter"/>
</dbReference>
<dbReference type="EMBL" id="KT148595">
    <property type="protein sequence ID" value="AKT73003.1"/>
    <property type="molecule type" value="Genomic_DNA"/>
</dbReference>
<dbReference type="GO" id="GO:0003681">
    <property type="term" value="F:bent DNA binding"/>
    <property type="evidence" value="ECO:0007669"/>
    <property type="project" value="TreeGrafter"/>
</dbReference>
<dbReference type="PANTHER" id="PTHR38097:SF2">
    <property type="entry name" value="DNA-BINDING PROTEIN STPA"/>
    <property type="match status" value="1"/>
</dbReference>
<sequence length="117" mass="13620">MSREKDVKGKKPMLVPLQSEKRPKGTPVYRDPENPFNTWSGYGKRPVWLQERLSDGYLLDEMKLPGAVVDRDTKSPRYRDPANPDNTWTGVGRRPKWLVELLENGVDLDDLKIRERE</sequence>
<keyword evidence="7" id="KW-0614">Plasmid</keyword>
<evidence type="ECO:0000256" key="3">
    <source>
        <dbReference type="ARBA" id="ARBA00022490"/>
    </source>
</evidence>
<protein>
    <submittedName>
        <fullName evidence="7">KorB</fullName>
    </submittedName>
</protein>
<geneLocation type="plasmid" evidence="7">
    <name>pKPC-SMH</name>
</geneLocation>
<evidence type="ECO:0000256" key="1">
    <source>
        <dbReference type="ARBA" id="ARBA00004453"/>
    </source>
</evidence>
<dbReference type="PANTHER" id="PTHR38097">
    <property type="match status" value="1"/>
</dbReference>
<dbReference type="GO" id="GO:0009295">
    <property type="term" value="C:nucleoid"/>
    <property type="evidence" value="ECO:0007669"/>
    <property type="project" value="UniProtKB-SubCell"/>
</dbReference>
<accession>A0A0R8CGT1</accession>
<feature type="region of interest" description="Disordered" evidence="5">
    <location>
        <begin position="71"/>
        <end position="90"/>
    </location>
</feature>
<comment type="similarity">
    <text evidence="2">Belongs to the histone-like protein H-NS family.</text>
</comment>
<feature type="domain" description="DNA-binding protein H-NS-like C-terminal" evidence="6">
    <location>
        <begin position="19"/>
        <end position="64"/>
    </location>
</feature>
<keyword evidence="3" id="KW-0963">Cytoplasm</keyword>
<dbReference type="SUPFAM" id="SSF81273">
    <property type="entry name" value="H-NS histone-like proteins"/>
    <property type="match status" value="2"/>
</dbReference>
<dbReference type="Gene3D" id="4.10.430.10">
    <property type="entry name" value="Histone-like protein H-NS, C-terminal domain"/>
    <property type="match status" value="2"/>
</dbReference>
<feature type="region of interest" description="Disordered" evidence="5">
    <location>
        <begin position="1"/>
        <end position="36"/>
    </location>
</feature>
<dbReference type="InterPro" id="IPR027444">
    <property type="entry name" value="H-NS_C_dom"/>
</dbReference>
<feature type="compositionally biased region" description="Basic and acidic residues" evidence="5">
    <location>
        <begin position="71"/>
        <end position="82"/>
    </location>
</feature>
<evidence type="ECO:0000313" key="7">
    <source>
        <dbReference type="EMBL" id="AKT73003.1"/>
    </source>
</evidence>
<evidence type="ECO:0000256" key="2">
    <source>
        <dbReference type="ARBA" id="ARBA00010610"/>
    </source>
</evidence>
<dbReference type="GO" id="GO:0000976">
    <property type="term" value="F:transcription cis-regulatory region binding"/>
    <property type="evidence" value="ECO:0007669"/>
    <property type="project" value="TreeGrafter"/>
</dbReference>
<dbReference type="GO" id="GO:0001217">
    <property type="term" value="F:DNA-binding transcription repressor activity"/>
    <property type="evidence" value="ECO:0007669"/>
    <property type="project" value="TreeGrafter"/>
</dbReference>